<evidence type="ECO:0000256" key="5">
    <source>
        <dbReference type="ARBA" id="ARBA00022989"/>
    </source>
</evidence>
<evidence type="ECO:0000259" key="7">
    <source>
        <dbReference type="Pfam" id="PF03600"/>
    </source>
</evidence>
<dbReference type="STRING" id="4533.J3L7H7"/>
<keyword evidence="5" id="KW-1133">Transmembrane helix</keyword>
<dbReference type="Gramene" id="OB01G51830.1">
    <property type="protein sequence ID" value="OB01G51830.1"/>
    <property type="gene ID" value="OB01G51830"/>
</dbReference>
<keyword evidence="6" id="KW-0472">Membrane</keyword>
<evidence type="ECO:0000256" key="3">
    <source>
        <dbReference type="ARBA" id="ARBA00022475"/>
    </source>
</evidence>
<dbReference type="InterPro" id="IPR004680">
    <property type="entry name" value="Cit_transptr-like_dom"/>
</dbReference>
<evidence type="ECO:0000256" key="6">
    <source>
        <dbReference type="ARBA" id="ARBA00023136"/>
    </source>
</evidence>
<dbReference type="GO" id="GO:0005886">
    <property type="term" value="C:plasma membrane"/>
    <property type="evidence" value="ECO:0007669"/>
    <property type="project" value="UniProtKB-SubCell"/>
</dbReference>
<keyword evidence="2" id="KW-0813">Transport</keyword>
<evidence type="ECO:0000313" key="9">
    <source>
        <dbReference type="Proteomes" id="UP000006038"/>
    </source>
</evidence>
<protein>
    <recommendedName>
        <fullName evidence="7">Citrate transporter-like domain-containing protein</fullName>
    </recommendedName>
</protein>
<dbReference type="AlphaFoldDB" id="J3L7H7"/>
<accession>J3L7H7</accession>
<keyword evidence="9" id="KW-1185">Reference proteome</keyword>
<reference evidence="8" key="2">
    <citation type="submission" date="2013-04" db="UniProtKB">
        <authorList>
            <consortium name="EnsemblPlants"/>
        </authorList>
    </citation>
    <scope>IDENTIFICATION</scope>
</reference>
<reference evidence="8" key="1">
    <citation type="journal article" date="2013" name="Nat. Commun.">
        <title>Whole-genome sequencing of Oryza brachyantha reveals mechanisms underlying Oryza genome evolution.</title>
        <authorList>
            <person name="Chen J."/>
            <person name="Huang Q."/>
            <person name="Gao D."/>
            <person name="Wang J."/>
            <person name="Lang Y."/>
            <person name="Liu T."/>
            <person name="Li B."/>
            <person name="Bai Z."/>
            <person name="Luis Goicoechea J."/>
            <person name="Liang C."/>
            <person name="Chen C."/>
            <person name="Zhang W."/>
            <person name="Sun S."/>
            <person name="Liao Y."/>
            <person name="Zhang X."/>
            <person name="Yang L."/>
            <person name="Song C."/>
            <person name="Wang M."/>
            <person name="Shi J."/>
            <person name="Liu G."/>
            <person name="Liu J."/>
            <person name="Zhou H."/>
            <person name="Zhou W."/>
            <person name="Yu Q."/>
            <person name="An N."/>
            <person name="Chen Y."/>
            <person name="Cai Q."/>
            <person name="Wang B."/>
            <person name="Liu B."/>
            <person name="Min J."/>
            <person name="Huang Y."/>
            <person name="Wu H."/>
            <person name="Li Z."/>
            <person name="Zhang Y."/>
            <person name="Yin Y."/>
            <person name="Song W."/>
            <person name="Jiang J."/>
            <person name="Jackson S.A."/>
            <person name="Wing R.A."/>
            <person name="Wang J."/>
            <person name="Chen M."/>
        </authorList>
    </citation>
    <scope>NUCLEOTIDE SEQUENCE [LARGE SCALE GENOMIC DNA]</scope>
    <source>
        <strain evidence="8">cv. IRGC 101232</strain>
    </source>
</reference>
<evidence type="ECO:0000256" key="2">
    <source>
        <dbReference type="ARBA" id="ARBA00022448"/>
    </source>
</evidence>
<proteinExistence type="predicted"/>
<sequence>MTTWNFLSGFYVPYPSREGAAGAAALALAGVGAGDGDAGWITRSLKYAHARKCACKDLLFRVCFVSAIASALFTNDTTCVVLVEFILKVVRQNSLPSQPFLIVLDSFEPIHGVLLARQGGSRWREKGERERGTPLTCGHYTFFLLFILAKMSRQAEEDEIEQCRSHSLLLSENCEKSDGAHSDANFALIVIQIKHRPEAKSGENARRLLMATTSEADPGVLQMDPGLRKEGNGDTWMPWTTLLGS</sequence>
<name>J3L7H7_ORYBR</name>
<keyword evidence="3" id="KW-1003">Cell membrane</keyword>
<comment type="subcellular location">
    <subcellularLocation>
        <location evidence="1">Cell membrane</location>
        <topology evidence="1">Multi-pass membrane protein</topology>
    </subcellularLocation>
</comment>
<evidence type="ECO:0000313" key="8">
    <source>
        <dbReference type="EnsemblPlants" id="OB01G51830.1"/>
    </source>
</evidence>
<organism evidence="8">
    <name type="scientific">Oryza brachyantha</name>
    <name type="common">malo sina</name>
    <dbReference type="NCBI Taxonomy" id="4533"/>
    <lineage>
        <taxon>Eukaryota</taxon>
        <taxon>Viridiplantae</taxon>
        <taxon>Streptophyta</taxon>
        <taxon>Embryophyta</taxon>
        <taxon>Tracheophyta</taxon>
        <taxon>Spermatophyta</taxon>
        <taxon>Magnoliopsida</taxon>
        <taxon>Liliopsida</taxon>
        <taxon>Poales</taxon>
        <taxon>Poaceae</taxon>
        <taxon>BOP clade</taxon>
        <taxon>Oryzoideae</taxon>
        <taxon>Oryzeae</taxon>
        <taxon>Oryzinae</taxon>
        <taxon>Oryza</taxon>
    </lineage>
</organism>
<dbReference type="eggNOG" id="KOG2639">
    <property type="taxonomic scope" value="Eukaryota"/>
</dbReference>
<dbReference type="Proteomes" id="UP000006038">
    <property type="component" value="Chromosome 1"/>
</dbReference>
<dbReference type="GO" id="GO:0055085">
    <property type="term" value="P:transmembrane transport"/>
    <property type="evidence" value="ECO:0007669"/>
    <property type="project" value="InterPro"/>
</dbReference>
<dbReference type="EnsemblPlants" id="OB01G51830.1">
    <property type="protein sequence ID" value="OB01G51830.1"/>
    <property type="gene ID" value="OB01G51830"/>
</dbReference>
<keyword evidence="4" id="KW-0812">Transmembrane</keyword>
<dbReference type="Pfam" id="PF03600">
    <property type="entry name" value="CitMHS"/>
    <property type="match status" value="1"/>
</dbReference>
<evidence type="ECO:0000256" key="1">
    <source>
        <dbReference type="ARBA" id="ARBA00004651"/>
    </source>
</evidence>
<evidence type="ECO:0000256" key="4">
    <source>
        <dbReference type="ARBA" id="ARBA00022692"/>
    </source>
</evidence>
<dbReference type="HOGENOM" id="CLU_1135013_0_0_1"/>
<feature type="domain" description="Citrate transporter-like" evidence="7">
    <location>
        <begin position="56"/>
        <end position="104"/>
    </location>
</feature>
<dbReference type="PANTHER" id="PTHR43302:SF3">
    <property type="entry name" value="OS10G0447900 PROTEIN"/>
    <property type="match status" value="1"/>
</dbReference>
<dbReference type="PANTHER" id="PTHR43302">
    <property type="entry name" value="TRANSPORTER ARSB-RELATED"/>
    <property type="match status" value="1"/>
</dbReference>